<keyword evidence="2 4" id="KW-0547">Nucleotide-binding</keyword>
<dbReference type="GO" id="GO:0030272">
    <property type="term" value="F:5-formyltetrahydrofolate cyclo-ligase activity"/>
    <property type="evidence" value="ECO:0007669"/>
    <property type="project" value="UniProtKB-EC"/>
</dbReference>
<keyword evidence="5" id="KW-0479">Metal-binding</keyword>
<organism evidence="6 7">
    <name type="scientific">Micromonospora pisi</name>
    <dbReference type="NCBI Taxonomy" id="589240"/>
    <lineage>
        <taxon>Bacteria</taxon>
        <taxon>Bacillati</taxon>
        <taxon>Actinomycetota</taxon>
        <taxon>Actinomycetes</taxon>
        <taxon>Micromonosporales</taxon>
        <taxon>Micromonosporaceae</taxon>
        <taxon>Micromonospora</taxon>
    </lineage>
</organism>
<feature type="binding site" evidence="4">
    <location>
        <begin position="18"/>
        <end position="22"/>
    </location>
    <ligand>
        <name>ATP</name>
        <dbReference type="ChEBI" id="CHEBI:30616"/>
    </ligand>
</feature>
<keyword evidence="3 4" id="KW-0067">ATP-binding</keyword>
<dbReference type="InterPro" id="IPR002698">
    <property type="entry name" value="FTHF_cligase"/>
</dbReference>
<dbReference type="PIRSF" id="PIRSF006806">
    <property type="entry name" value="FTHF_cligase"/>
    <property type="match status" value="1"/>
</dbReference>
<dbReference type="OrthoDB" id="3242798at2"/>
<feature type="binding site" evidence="4">
    <location>
        <position position="69"/>
    </location>
    <ligand>
        <name>substrate</name>
    </ligand>
</feature>
<evidence type="ECO:0000256" key="4">
    <source>
        <dbReference type="PIRSR" id="PIRSR006806-1"/>
    </source>
</evidence>
<dbReference type="SUPFAM" id="SSF100950">
    <property type="entry name" value="NagB/RpiA/CoA transferase-like"/>
    <property type="match status" value="1"/>
</dbReference>
<dbReference type="InterPro" id="IPR024185">
    <property type="entry name" value="FTHF_cligase-like_sf"/>
</dbReference>
<feature type="binding site" evidence="4">
    <location>
        <position position="64"/>
    </location>
    <ligand>
        <name>substrate</name>
    </ligand>
</feature>
<keyword evidence="5" id="KW-0460">Magnesium</keyword>
<evidence type="ECO:0000256" key="2">
    <source>
        <dbReference type="ARBA" id="ARBA00022741"/>
    </source>
</evidence>
<reference evidence="6 7" key="1">
    <citation type="submission" date="2018-10" db="EMBL/GenBank/DDBJ databases">
        <title>Sequencing the genomes of 1000 actinobacteria strains.</title>
        <authorList>
            <person name="Klenk H.-P."/>
        </authorList>
    </citation>
    <scope>NUCLEOTIDE SEQUENCE [LARGE SCALE GENOMIC DNA]</scope>
    <source>
        <strain evidence="6 7">DSM 45175</strain>
    </source>
</reference>
<dbReference type="Gene3D" id="3.40.50.10420">
    <property type="entry name" value="NagB/RpiA/CoA transferase-like"/>
    <property type="match status" value="1"/>
</dbReference>
<protein>
    <recommendedName>
        <fullName evidence="5">5-formyltetrahydrofolate cyclo-ligase</fullName>
        <ecNumber evidence="5">6.3.3.2</ecNumber>
    </recommendedName>
</protein>
<dbReference type="EC" id="6.3.3.2" evidence="5"/>
<dbReference type="PANTHER" id="PTHR23407">
    <property type="entry name" value="ATPASE INHIBITOR/5-FORMYLTETRAHYDROFOLATE CYCLO-LIGASE"/>
    <property type="match status" value="1"/>
</dbReference>
<dbReference type="Proteomes" id="UP000277671">
    <property type="component" value="Unassembled WGS sequence"/>
</dbReference>
<dbReference type="Pfam" id="PF01812">
    <property type="entry name" value="5-FTHF_cyc-lig"/>
    <property type="match status" value="1"/>
</dbReference>
<comment type="caution">
    <text evidence="6">The sequence shown here is derived from an EMBL/GenBank/DDBJ whole genome shotgun (WGS) entry which is preliminary data.</text>
</comment>
<accession>A0A495JI12</accession>
<name>A0A495JI12_9ACTN</name>
<feature type="binding site" evidence="4">
    <location>
        <begin position="150"/>
        <end position="158"/>
    </location>
    <ligand>
        <name>ATP</name>
        <dbReference type="ChEBI" id="CHEBI:30616"/>
    </ligand>
</feature>
<dbReference type="GO" id="GO:0035999">
    <property type="term" value="P:tetrahydrofolate interconversion"/>
    <property type="evidence" value="ECO:0007669"/>
    <property type="project" value="TreeGrafter"/>
</dbReference>
<dbReference type="RefSeq" id="WP_121157284.1">
    <property type="nucleotide sequence ID" value="NZ_RBKT01000001.1"/>
</dbReference>
<dbReference type="AlphaFoldDB" id="A0A495JI12"/>
<keyword evidence="7" id="KW-1185">Reference proteome</keyword>
<dbReference type="GO" id="GO:0009396">
    <property type="term" value="P:folic acid-containing compound biosynthetic process"/>
    <property type="evidence" value="ECO:0007669"/>
    <property type="project" value="TreeGrafter"/>
</dbReference>
<comment type="catalytic activity">
    <reaction evidence="5">
        <text>(6S)-5-formyl-5,6,7,8-tetrahydrofolate + ATP = (6R)-5,10-methenyltetrahydrofolate + ADP + phosphate</text>
        <dbReference type="Rhea" id="RHEA:10488"/>
        <dbReference type="ChEBI" id="CHEBI:30616"/>
        <dbReference type="ChEBI" id="CHEBI:43474"/>
        <dbReference type="ChEBI" id="CHEBI:57455"/>
        <dbReference type="ChEBI" id="CHEBI:57457"/>
        <dbReference type="ChEBI" id="CHEBI:456216"/>
        <dbReference type="EC" id="6.3.3.2"/>
    </reaction>
</comment>
<dbReference type="PANTHER" id="PTHR23407:SF1">
    <property type="entry name" value="5-FORMYLTETRAHYDROFOLATE CYCLO-LIGASE"/>
    <property type="match status" value="1"/>
</dbReference>
<evidence type="ECO:0000313" key="7">
    <source>
        <dbReference type="Proteomes" id="UP000277671"/>
    </source>
</evidence>
<dbReference type="InterPro" id="IPR037171">
    <property type="entry name" value="NagB/RpiA_transferase-like"/>
</dbReference>
<dbReference type="NCBIfam" id="TIGR02727">
    <property type="entry name" value="MTHFS_bact"/>
    <property type="match status" value="1"/>
</dbReference>
<evidence type="ECO:0000256" key="5">
    <source>
        <dbReference type="RuleBase" id="RU361279"/>
    </source>
</evidence>
<dbReference type="GO" id="GO:0046872">
    <property type="term" value="F:metal ion binding"/>
    <property type="evidence" value="ECO:0007669"/>
    <property type="project" value="UniProtKB-KW"/>
</dbReference>
<sequence>MPDRSDEAEVTDELHGAKANLRAALLARRRALPAPDRAVAAGRIQAELTALVRRTRPRRVTGYVPVGSEPGGPDLPDRLLAALDPTGELLLPVLLPDLDLDWAGYLDAETLVTAGRGLREPAGPRLGTDAVGTADLVIVPAVAVDRRGIRLGRGGGSYDRALARVGADVLTVALLHDGELVEAVPAAAYDRPVRAVITPTGGFQPLPPR</sequence>
<comment type="cofactor">
    <cofactor evidence="5">
        <name>Mg(2+)</name>
        <dbReference type="ChEBI" id="CHEBI:18420"/>
    </cofactor>
</comment>
<evidence type="ECO:0000256" key="1">
    <source>
        <dbReference type="ARBA" id="ARBA00010638"/>
    </source>
</evidence>
<evidence type="ECO:0000256" key="3">
    <source>
        <dbReference type="ARBA" id="ARBA00022840"/>
    </source>
</evidence>
<comment type="similarity">
    <text evidence="1 5">Belongs to the 5-formyltetrahydrofolate cyclo-ligase family.</text>
</comment>
<keyword evidence="6" id="KW-0436">Ligase</keyword>
<evidence type="ECO:0000313" key="6">
    <source>
        <dbReference type="EMBL" id="RKR88690.1"/>
    </source>
</evidence>
<dbReference type="GO" id="GO:0005524">
    <property type="term" value="F:ATP binding"/>
    <property type="evidence" value="ECO:0007669"/>
    <property type="project" value="UniProtKB-KW"/>
</dbReference>
<dbReference type="EMBL" id="RBKT01000001">
    <property type="protein sequence ID" value="RKR88690.1"/>
    <property type="molecule type" value="Genomic_DNA"/>
</dbReference>
<proteinExistence type="inferred from homology"/>
<gene>
    <name evidence="6" type="ORF">BDK92_3020</name>
</gene>